<protein>
    <submittedName>
        <fullName evidence="1">Uncharacterized protein</fullName>
    </submittedName>
</protein>
<dbReference type="EMBL" id="CP012748">
    <property type="protein sequence ID" value="ALL71645.1"/>
    <property type="molecule type" value="Genomic_DNA"/>
</dbReference>
<dbReference type="KEGG" id="bcai:K788_0007354"/>
<keyword evidence="1" id="KW-0614">Plasmid</keyword>
<accession>A0A0N7JWC7</accession>
<evidence type="ECO:0000313" key="1">
    <source>
        <dbReference type="EMBL" id="ALL71645.1"/>
    </source>
</evidence>
<name>A0A0N7JWC7_9BURK</name>
<proteinExistence type="predicted"/>
<geneLocation type="plasmid" evidence="2"/>
<organism evidence="1 2">
    <name type="scientific">Paraburkholderia caribensis MBA4</name>
    <dbReference type="NCBI Taxonomy" id="1323664"/>
    <lineage>
        <taxon>Bacteria</taxon>
        <taxon>Pseudomonadati</taxon>
        <taxon>Pseudomonadota</taxon>
        <taxon>Betaproteobacteria</taxon>
        <taxon>Burkholderiales</taxon>
        <taxon>Burkholderiaceae</taxon>
        <taxon>Paraburkholderia</taxon>
    </lineage>
</organism>
<gene>
    <name evidence="1" type="ORF">K788_0007354</name>
</gene>
<reference evidence="1 2" key="1">
    <citation type="journal article" date="2014" name="Genome Announc.">
        <title>Draft Genome Sequence of the Haloacid-Degrading Burkholderia caribensis Strain MBA4.</title>
        <authorList>
            <person name="Pan Y."/>
            <person name="Kong K.F."/>
            <person name="Tsang J.S."/>
        </authorList>
    </citation>
    <scope>NUCLEOTIDE SEQUENCE [LARGE SCALE GENOMIC DNA]</scope>
    <source>
        <strain evidence="1 2">MBA4</strain>
        <plasmid evidence="2">Plasmid</plasmid>
    </source>
</reference>
<dbReference type="AlphaFoldDB" id="A0A0N7JWC7"/>
<evidence type="ECO:0000313" key="2">
    <source>
        <dbReference type="Proteomes" id="UP000019146"/>
    </source>
</evidence>
<dbReference type="Proteomes" id="UP000019146">
    <property type="component" value="Plasmid unnamed"/>
</dbReference>
<sequence length="49" mass="5483">MQGFVPRDIETLLVSVPTRSILERASGRRGNARQWRFSGCVQESEGCTT</sequence>